<keyword evidence="1" id="KW-0472">Membrane</keyword>
<dbReference type="PANTHER" id="PTHR37089:SF4">
    <property type="entry name" value="EXPORTED PROTEIN"/>
    <property type="match status" value="1"/>
</dbReference>
<dbReference type="InterPro" id="IPR053167">
    <property type="entry name" value="Spore_coat_component"/>
</dbReference>
<dbReference type="EMBL" id="WTYT01000001">
    <property type="protein sequence ID" value="MXO64145.1"/>
    <property type="molecule type" value="Genomic_DNA"/>
</dbReference>
<dbReference type="Pfam" id="PF05229">
    <property type="entry name" value="SCPU"/>
    <property type="match status" value="2"/>
</dbReference>
<evidence type="ECO:0000256" key="1">
    <source>
        <dbReference type="SAM" id="Phobius"/>
    </source>
</evidence>
<gene>
    <name evidence="3" type="ORF">GRI91_00020</name>
</gene>
<dbReference type="AlphaFoldDB" id="A0A6I4T3N9"/>
<keyword evidence="1" id="KW-1133">Transmembrane helix</keyword>
<evidence type="ECO:0000313" key="3">
    <source>
        <dbReference type="EMBL" id="MXO64145.1"/>
    </source>
</evidence>
<evidence type="ECO:0000313" key="4">
    <source>
        <dbReference type="Proteomes" id="UP000438476"/>
    </source>
</evidence>
<comment type="caution">
    <text evidence="3">The sequence shown here is derived from an EMBL/GenBank/DDBJ whole genome shotgun (WGS) entry which is preliminary data.</text>
</comment>
<feature type="domain" description="Spore coat protein U/FanG" evidence="2">
    <location>
        <begin position="188"/>
        <end position="324"/>
    </location>
</feature>
<dbReference type="InterPro" id="IPR007893">
    <property type="entry name" value="Spore_coat_U/FanG"/>
</dbReference>
<protein>
    <submittedName>
        <fullName evidence="3">Fimbrial major subunit CsuA/B family protein</fullName>
    </submittedName>
</protein>
<keyword evidence="1" id="KW-0812">Transmembrane</keyword>
<proteinExistence type="predicted"/>
<sequence>MPGIDRSCLRSSLCWNCALLALALCCGAVLLWPDRAKANVYCEQTDAGIDFGTSQSGTGSIDFRCYNWEQQPITFTLCVALGTPSWPGTSAEPRLRSGSNSLAYNMHLNPAATSVWAPNNPLVQVVSMPAANGSMVTGSIPFYGRLESSETVAPGTYTGSFYNSQIGFLPNGSTVCLQRMGRYTGRNFNMTARATVTNNCIVYAGSPADLGAVPRTAANVSGSTAITVRCPSGTPYAIGLTPSNGSHAGAGQLSGTGANMDRPPYQLRSGSIAGPVWGDLTDVSSTGNGVAGTGDGTHHTHDVFVTMPSLQYEPDNYSDLVLVTLHF</sequence>
<dbReference type="PANTHER" id="PTHR37089">
    <property type="entry name" value="PROTEIN U-RELATED"/>
    <property type="match status" value="1"/>
</dbReference>
<name>A0A6I4T3N9_9SPHN</name>
<organism evidence="3 4">
    <name type="scientific">Altericroceibacterium endophyticum</name>
    <dbReference type="NCBI Taxonomy" id="1808508"/>
    <lineage>
        <taxon>Bacteria</taxon>
        <taxon>Pseudomonadati</taxon>
        <taxon>Pseudomonadota</taxon>
        <taxon>Alphaproteobacteria</taxon>
        <taxon>Sphingomonadales</taxon>
        <taxon>Erythrobacteraceae</taxon>
        <taxon>Altericroceibacterium</taxon>
    </lineage>
</organism>
<feature type="transmembrane region" description="Helical" evidence="1">
    <location>
        <begin position="12"/>
        <end position="32"/>
    </location>
</feature>
<keyword evidence="4" id="KW-1185">Reference proteome</keyword>
<dbReference type="Proteomes" id="UP000438476">
    <property type="component" value="Unassembled WGS sequence"/>
</dbReference>
<reference evidence="3 4" key="1">
    <citation type="submission" date="2019-12" db="EMBL/GenBank/DDBJ databases">
        <title>Genomic-based taxomic classification of the family Erythrobacteraceae.</title>
        <authorList>
            <person name="Xu L."/>
        </authorList>
    </citation>
    <scope>NUCLEOTIDE SEQUENCE [LARGE SCALE GENOMIC DNA]</scope>
    <source>
        <strain evidence="3 4">LMG 29518</strain>
    </source>
</reference>
<accession>A0A6I4T3N9</accession>
<evidence type="ECO:0000259" key="2">
    <source>
        <dbReference type="Pfam" id="PF05229"/>
    </source>
</evidence>
<feature type="domain" description="Spore coat protein U/FanG" evidence="2">
    <location>
        <begin position="44"/>
        <end position="159"/>
    </location>
</feature>